<feature type="non-terminal residue" evidence="1">
    <location>
        <position position="195"/>
    </location>
</feature>
<sequence>MGFPGDLLVPASGANLPSLFKHPILRLKNVWRRIKVFSLNTMYLSVFWAKGGGRVNFVQMKQLALENFIAVNTAFAKGREPQIADNCSILTNHALKERLKHVDPNIKMSWELLRYNRKPRIVLLQPLEIPNAPSALQAVYRIDSRQRLTVEKPGQEPQVTETDLVQYPGFVFDTTISPPRPFLIGSLFETPLTVK</sequence>
<dbReference type="Proteomes" id="UP000095023">
    <property type="component" value="Unassembled WGS sequence"/>
</dbReference>
<dbReference type="AlphaFoldDB" id="A0A1E4TLT9"/>
<dbReference type="GO" id="GO:0032979">
    <property type="term" value="P:protein insertion into mitochondrial inner membrane from matrix"/>
    <property type="evidence" value="ECO:0007669"/>
    <property type="project" value="InterPro"/>
</dbReference>
<evidence type="ECO:0000313" key="2">
    <source>
        <dbReference type="Proteomes" id="UP000095023"/>
    </source>
</evidence>
<protein>
    <submittedName>
        <fullName evidence="1">Uncharacterized protein</fullName>
    </submittedName>
</protein>
<dbReference type="InterPro" id="IPR024621">
    <property type="entry name" value="Mba1"/>
</dbReference>
<accession>A0A1E4TLT9</accession>
<dbReference type="EMBL" id="KV453841">
    <property type="protein sequence ID" value="ODV92709.1"/>
    <property type="molecule type" value="Genomic_DNA"/>
</dbReference>
<name>A0A1E4TLT9_9ASCO</name>
<evidence type="ECO:0000313" key="1">
    <source>
        <dbReference type="EMBL" id="ODV92709.1"/>
    </source>
</evidence>
<organism evidence="1 2">
    <name type="scientific">Tortispora caseinolytica NRRL Y-17796</name>
    <dbReference type="NCBI Taxonomy" id="767744"/>
    <lineage>
        <taxon>Eukaryota</taxon>
        <taxon>Fungi</taxon>
        <taxon>Dikarya</taxon>
        <taxon>Ascomycota</taxon>
        <taxon>Saccharomycotina</taxon>
        <taxon>Trigonopsidomycetes</taxon>
        <taxon>Trigonopsidales</taxon>
        <taxon>Trigonopsidaceae</taxon>
        <taxon>Tortispora</taxon>
    </lineage>
</organism>
<dbReference type="Pfam" id="PF07961">
    <property type="entry name" value="MBA1"/>
    <property type="match status" value="1"/>
</dbReference>
<dbReference type="OrthoDB" id="19619at2759"/>
<reference evidence="2" key="1">
    <citation type="submission" date="2016-02" db="EMBL/GenBank/DDBJ databases">
        <title>Comparative genomics of biotechnologically important yeasts.</title>
        <authorList>
            <consortium name="DOE Joint Genome Institute"/>
            <person name="Riley R."/>
            <person name="Haridas S."/>
            <person name="Wolfe K.H."/>
            <person name="Lopes M.R."/>
            <person name="Hittinger C.T."/>
            <person name="Goker M."/>
            <person name="Salamov A."/>
            <person name="Wisecaver J."/>
            <person name="Long T.M."/>
            <person name="Aerts A.L."/>
            <person name="Barry K."/>
            <person name="Choi C."/>
            <person name="Clum A."/>
            <person name="Coughlan A.Y."/>
            <person name="Deshpande S."/>
            <person name="Douglass A.P."/>
            <person name="Hanson S.J."/>
            <person name="Klenk H.-P."/>
            <person name="Labutti K."/>
            <person name="Lapidus A."/>
            <person name="Lindquist E."/>
            <person name="Lipzen A."/>
            <person name="Meier-Kolthoff J.P."/>
            <person name="Ohm R.A."/>
            <person name="Otillar R.P."/>
            <person name="Pangilinan J."/>
            <person name="Peng Y."/>
            <person name="Rokas A."/>
            <person name="Rosa C.A."/>
            <person name="Scheuner C."/>
            <person name="Sibirny A.A."/>
            <person name="Slot J.C."/>
            <person name="Stielow J.B."/>
            <person name="Sun H."/>
            <person name="Kurtzman C.P."/>
            <person name="Blackwell M."/>
            <person name="Jeffries T.W."/>
            <person name="Grigoriev I.V."/>
        </authorList>
    </citation>
    <scope>NUCLEOTIDE SEQUENCE [LARGE SCALE GENOMIC DNA]</scope>
    <source>
        <strain evidence="2">NRRL Y-17796</strain>
    </source>
</reference>
<proteinExistence type="predicted"/>
<keyword evidence="2" id="KW-1185">Reference proteome</keyword>
<dbReference type="GO" id="GO:0005743">
    <property type="term" value="C:mitochondrial inner membrane"/>
    <property type="evidence" value="ECO:0007669"/>
    <property type="project" value="InterPro"/>
</dbReference>
<gene>
    <name evidence="1" type="ORF">CANCADRAFT_19620</name>
</gene>
<dbReference type="Gene3D" id="3.10.450.240">
    <property type="match status" value="1"/>
</dbReference>